<dbReference type="GO" id="GO:0005829">
    <property type="term" value="C:cytosol"/>
    <property type="evidence" value="ECO:0007669"/>
    <property type="project" value="TreeGrafter"/>
</dbReference>
<evidence type="ECO:0000256" key="6">
    <source>
        <dbReference type="HAMAP-Rule" id="MF_00074"/>
    </source>
</evidence>
<dbReference type="EC" id="2.1.1.170" evidence="6"/>
<comment type="subcellular location">
    <subcellularLocation>
        <location evidence="6">Cytoplasm</location>
    </subcellularLocation>
</comment>
<dbReference type="PANTHER" id="PTHR31760:SF0">
    <property type="entry name" value="S-ADENOSYL-L-METHIONINE-DEPENDENT METHYLTRANSFERASES SUPERFAMILY PROTEIN"/>
    <property type="match status" value="1"/>
</dbReference>
<comment type="similarity">
    <text evidence="6">Belongs to the methyltransferase superfamily. RNA methyltransferase RsmG family.</text>
</comment>
<evidence type="ECO:0000313" key="7">
    <source>
        <dbReference type="EMBL" id="PIO43871.1"/>
    </source>
</evidence>
<dbReference type="RefSeq" id="WP_100000844.1">
    <property type="nucleotide sequence ID" value="NZ_CP017940.1"/>
</dbReference>
<protein>
    <recommendedName>
        <fullName evidence="6">Ribosomal RNA small subunit methyltransferase G</fullName>
        <ecNumber evidence="6">2.1.1.170</ecNumber>
    </recommendedName>
    <alternativeName>
        <fullName evidence="6">16S rRNA 7-methylguanosine methyltransferase</fullName>
        <shortName evidence="6">16S rRNA m7G methyltransferase</shortName>
    </alternativeName>
</protein>
<comment type="function">
    <text evidence="6">Specifically methylates the N7 position of guanine in position 527 of 16S rRNA.</text>
</comment>
<feature type="binding site" evidence="6">
    <location>
        <position position="79"/>
    </location>
    <ligand>
        <name>S-adenosyl-L-methionine</name>
        <dbReference type="ChEBI" id="CHEBI:59789"/>
    </ligand>
</feature>
<evidence type="ECO:0000256" key="3">
    <source>
        <dbReference type="ARBA" id="ARBA00022603"/>
    </source>
</evidence>
<dbReference type="PIRSF" id="PIRSF003078">
    <property type="entry name" value="GidB"/>
    <property type="match status" value="1"/>
</dbReference>
<dbReference type="EMBL" id="MZMT01000035">
    <property type="protein sequence ID" value="PIO43871.1"/>
    <property type="molecule type" value="Genomic_DNA"/>
</dbReference>
<dbReference type="InterPro" id="IPR003682">
    <property type="entry name" value="rRNA_ssu_MeTfrase_G"/>
</dbReference>
<keyword evidence="5 6" id="KW-0949">S-adenosyl-L-methionine</keyword>
<dbReference type="HAMAP" id="MF_00074">
    <property type="entry name" value="16SrRNA_methyltr_G"/>
    <property type="match status" value="1"/>
</dbReference>
<dbReference type="Gene3D" id="3.40.50.150">
    <property type="entry name" value="Vaccinia Virus protein VP39"/>
    <property type="match status" value="1"/>
</dbReference>
<gene>
    <name evidence="6" type="primary">rsmG</name>
    <name evidence="7" type="ORF">B5P45_14910</name>
</gene>
<feature type="binding site" evidence="6">
    <location>
        <position position="143"/>
    </location>
    <ligand>
        <name>S-adenosyl-L-methionine</name>
        <dbReference type="ChEBI" id="CHEBI:59789"/>
    </ligand>
</feature>
<evidence type="ECO:0000256" key="4">
    <source>
        <dbReference type="ARBA" id="ARBA00022679"/>
    </source>
</evidence>
<evidence type="ECO:0000256" key="2">
    <source>
        <dbReference type="ARBA" id="ARBA00022552"/>
    </source>
</evidence>
<evidence type="ECO:0000313" key="8">
    <source>
        <dbReference type="Proteomes" id="UP000232163"/>
    </source>
</evidence>
<reference evidence="8" key="1">
    <citation type="journal article" date="2017" name="Int J Environ Stud">
        <title>Does the Miocene-Pliocene relict legume Oxytropis triphylla form nitrogen-fixing nodules with a combination of bacterial strains?</title>
        <authorList>
            <person name="Safronova V."/>
            <person name="Belimov A."/>
            <person name="Sazanova A."/>
            <person name="Kuznetsova I."/>
            <person name="Popova J."/>
            <person name="Andronov E."/>
            <person name="Verkhozina A."/>
            <person name="Tikhonovich I."/>
        </authorList>
    </citation>
    <scope>NUCLEOTIDE SEQUENCE [LARGE SCALE GENOMIC DNA]</scope>
    <source>
        <strain evidence="8">Tri-38</strain>
    </source>
</reference>
<keyword evidence="4 6" id="KW-0808">Transferase</keyword>
<organism evidence="7 8">
    <name type="scientific">Phyllobacterium zundukense</name>
    <dbReference type="NCBI Taxonomy" id="1867719"/>
    <lineage>
        <taxon>Bacteria</taxon>
        <taxon>Pseudomonadati</taxon>
        <taxon>Pseudomonadota</taxon>
        <taxon>Alphaproteobacteria</taxon>
        <taxon>Hyphomicrobiales</taxon>
        <taxon>Phyllobacteriaceae</taxon>
        <taxon>Phyllobacterium</taxon>
    </lineage>
</organism>
<keyword evidence="8" id="KW-1185">Reference proteome</keyword>
<comment type="caution">
    <text evidence="6">Lacks conserved residue(s) required for the propagation of feature annotation.</text>
</comment>
<keyword evidence="3 6" id="KW-0489">Methyltransferase</keyword>
<feature type="binding site" evidence="6">
    <location>
        <position position="74"/>
    </location>
    <ligand>
        <name>S-adenosyl-L-methionine</name>
        <dbReference type="ChEBI" id="CHEBI:59789"/>
    </ligand>
</feature>
<dbReference type="AlphaFoldDB" id="A0A2N9VWK3"/>
<dbReference type="OrthoDB" id="9808773at2"/>
<dbReference type="GO" id="GO:0070043">
    <property type="term" value="F:rRNA (guanine-N7-)-methyltransferase activity"/>
    <property type="evidence" value="ECO:0007669"/>
    <property type="project" value="UniProtKB-UniRule"/>
</dbReference>
<dbReference type="NCBIfam" id="TIGR00138">
    <property type="entry name" value="rsmG_gidB"/>
    <property type="match status" value="1"/>
</dbReference>
<proteinExistence type="inferred from homology"/>
<sequence length="214" mass="23782">MSNWREKRLQEVLSNVSRETVDNLLGFEELFRKWSKAINLASPSTLDELWERHIVDSAQLFDMAPAATRWLDLGSGGGFPGVVLAILLKKRPGGRIDLVESNGKKAAFLRTAIGQFSAPGTVHAARIDAVSSKIPTPEVITARALASLSDLFVLAEPWLTTGATALFQKGRDYRREIEESRDAWVFDLVERASVVDKDSVVLQISNLRHADRNR</sequence>
<dbReference type="InterPro" id="IPR029063">
    <property type="entry name" value="SAM-dependent_MTases_sf"/>
</dbReference>
<dbReference type="KEGG" id="pht:BLM14_18915"/>
<keyword evidence="1 6" id="KW-0963">Cytoplasm</keyword>
<evidence type="ECO:0000256" key="1">
    <source>
        <dbReference type="ARBA" id="ARBA00022490"/>
    </source>
</evidence>
<name>A0A2N9VWK3_9HYPH</name>
<accession>A0A2N9VWK3</accession>
<dbReference type="Pfam" id="PF02527">
    <property type="entry name" value="GidB"/>
    <property type="match status" value="1"/>
</dbReference>
<keyword evidence="2 6" id="KW-0698">rRNA processing</keyword>
<dbReference type="SUPFAM" id="SSF53335">
    <property type="entry name" value="S-adenosyl-L-methionine-dependent methyltransferases"/>
    <property type="match status" value="1"/>
</dbReference>
<evidence type="ECO:0000256" key="5">
    <source>
        <dbReference type="ARBA" id="ARBA00022691"/>
    </source>
</evidence>
<dbReference type="PANTHER" id="PTHR31760">
    <property type="entry name" value="S-ADENOSYL-L-METHIONINE-DEPENDENT METHYLTRANSFERASES SUPERFAMILY PROTEIN"/>
    <property type="match status" value="1"/>
</dbReference>
<comment type="caution">
    <text evidence="7">The sequence shown here is derived from an EMBL/GenBank/DDBJ whole genome shotgun (WGS) entry which is preliminary data.</text>
</comment>
<comment type="catalytic activity">
    <reaction evidence="6">
        <text>guanosine(527) in 16S rRNA + S-adenosyl-L-methionine = N(7)-methylguanosine(527) in 16S rRNA + S-adenosyl-L-homocysteine</text>
        <dbReference type="Rhea" id="RHEA:42732"/>
        <dbReference type="Rhea" id="RHEA-COMP:10209"/>
        <dbReference type="Rhea" id="RHEA-COMP:10210"/>
        <dbReference type="ChEBI" id="CHEBI:57856"/>
        <dbReference type="ChEBI" id="CHEBI:59789"/>
        <dbReference type="ChEBI" id="CHEBI:74269"/>
        <dbReference type="ChEBI" id="CHEBI:74480"/>
        <dbReference type="EC" id="2.1.1.170"/>
    </reaction>
</comment>
<dbReference type="Proteomes" id="UP000232163">
    <property type="component" value="Unassembled WGS sequence"/>
</dbReference>